<keyword evidence="1" id="KW-0175">Coiled coil</keyword>
<reference evidence="3" key="1">
    <citation type="submission" date="2021-09" db="EMBL/GenBank/DDBJ databases">
        <authorList>
            <consortium name="AG Swart"/>
            <person name="Singh M."/>
            <person name="Singh A."/>
            <person name="Seah K."/>
            <person name="Emmerich C."/>
        </authorList>
    </citation>
    <scope>NUCLEOTIDE SEQUENCE</scope>
    <source>
        <strain evidence="3">ATCC30299</strain>
    </source>
</reference>
<keyword evidence="4" id="KW-1185">Reference proteome</keyword>
<protein>
    <submittedName>
        <fullName evidence="3">Uncharacterized protein</fullName>
    </submittedName>
</protein>
<evidence type="ECO:0000313" key="3">
    <source>
        <dbReference type="EMBL" id="CAG9313960.1"/>
    </source>
</evidence>
<feature type="compositionally biased region" description="Polar residues" evidence="2">
    <location>
        <begin position="23"/>
        <end position="42"/>
    </location>
</feature>
<feature type="coiled-coil region" evidence="1">
    <location>
        <begin position="405"/>
        <end position="432"/>
    </location>
</feature>
<evidence type="ECO:0000256" key="2">
    <source>
        <dbReference type="SAM" id="MobiDB-lite"/>
    </source>
</evidence>
<gene>
    <name evidence="3" type="ORF">BSTOLATCC_MIC9761</name>
</gene>
<dbReference type="EMBL" id="CAJZBQ010000011">
    <property type="protein sequence ID" value="CAG9313960.1"/>
    <property type="molecule type" value="Genomic_DNA"/>
</dbReference>
<evidence type="ECO:0000256" key="1">
    <source>
        <dbReference type="SAM" id="Coils"/>
    </source>
</evidence>
<proteinExistence type="predicted"/>
<feature type="coiled-coil region" evidence="1">
    <location>
        <begin position="88"/>
        <end position="170"/>
    </location>
</feature>
<evidence type="ECO:0000313" key="4">
    <source>
        <dbReference type="Proteomes" id="UP001162131"/>
    </source>
</evidence>
<feature type="coiled-coil region" evidence="1">
    <location>
        <begin position="494"/>
        <end position="723"/>
    </location>
</feature>
<feature type="coiled-coil region" evidence="1">
    <location>
        <begin position="784"/>
        <end position="933"/>
    </location>
</feature>
<name>A0AAU9IQ83_9CILI</name>
<dbReference type="AlphaFoldDB" id="A0AAU9IQ83"/>
<comment type="caution">
    <text evidence="3">The sequence shown here is derived from an EMBL/GenBank/DDBJ whole genome shotgun (WGS) entry which is preliminary data.</text>
</comment>
<feature type="region of interest" description="Disordered" evidence="2">
    <location>
        <begin position="23"/>
        <end position="46"/>
    </location>
</feature>
<sequence>MDKPEQQQFNRAITLPVELSSLRSSLHQTQSSQDLKQTSQAFQDPEDWKEERQLLIDMLEKNQKLTLSTQQNWIKEKGELESQHRIIEQGYKRQADNYREEIKLLKLECDRLRSTKGSQKEGDLRIQLMKEIERLEAAGEDREQELTEEIEKLRQEIRNLTMKHEEKEKKFKEEKSFLTAKTQVVQKDNRRADFDLKRSYDELMLRFEKANEEIERRKEETEKMRSEYEDRIRGLIKQKNEGEDIWLKEKKSYMSGTSRIEEVMKEKEKMMETQLNDLKKANESELQIYAKQIEALEQERNNLEKRLKLLTSTSDLKENKSESEVERLRSANTRILEISQKRESILESQLDSLRNDIQNLQTQFEARENIFISEVSERSHDLEKCHDIIMQQEKIIEGGEVMSVNTALRSEVKTLHEQLQGKNEQIQSLREMYISSKQSERRSITRAISSAQALLDDVVKQQNAFLKAELDYKAELLKLEEQSSLTEKKYLTEIAGITAELQSTRNELENLKNKKLEQQVSDLQEKLMGSQEELDHAKKNIVNYLISIKTLEETIDARKEQNADFDQNDQIKKLELEIARLNGENQSLVESRNKLEDFYSSEMKKAHLQLDKKSHELEQAYSRLDRLKNIKANKDVEALKAWETRQAAQQKLLQSMENQLKALNAQTISMKKLKSIGETLENNELELLRAEVNEKEEWVENMKEAIEKEKAEMAAEIKRLRGMFDSISVGQEYRAKRIEEEFSLVSIERKRLQELIIKLQQQLDADGAKSSSWEFNGNKQKILESSYSESIEIMKEEIESLKDQLDRERSISRRDLDNTKSSLTNELNTLRQLEDAMSQHLASQQDQITNLTQTLQKQKEIHEKEISQCHLEIKILQQAAKERVDYLRNEKRQLSVEVNRLTSLANKKDDQAKAELQDKLHKLEALLEEKSRIISEIMTQQNANSNWRNENTTSNVEFDPDLSKVKDELKRLAYLVEERERNRYQEKEALNMTISKLQLSIEVVNNATKSETETMEKENELLNKKMEMIASDCELIKKQRDEALDFISRSKKLDKFNKNDIILLIDHLKGNDQNRINKLRQENKRLTNSSLKRTKTGA</sequence>
<dbReference type="Proteomes" id="UP001162131">
    <property type="component" value="Unassembled WGS sequence"/>
</dbReference>
<feature type="coiled-coil region" evidence="1">
    <location>
        <begin position="200"/>
        <end position="238"/>
    </location>
</feature>
<feature type="coiled-coil region" evidence="1">
    <location>
        <begin position="264"/>
        <end position="370"/>
    </location>
</feature>
<accession>A0AAU9IQ83</accession>
<organism evidence="3 4">
    <name type="scientific">Blepharisma stoltei</name>
    <dbReference type="NCBI Taxonomy" id="1481888"/>
    <lineage>
        <taxon>Eukaryota</taxon>
        <taxon>Sar</taxon>
        <taxon>Alveolata</taxon>
        <taxon>Ciliophora</taxon>
        <taxon>Postciliodesmatophora</taxon>
        <taxon>Heterotrichea</taxon>
        <taxon>Heterotrichida</taxon>
        <taxon>Blepharismidae</taxon>
        <taxon>Blepharisma</taxon>
    </lineage>
</organism>